<reference evidence="2 3" key="1">
    <citation type="journal article" date="2006" name="Science">
        <title>Phytophthora genome sequences uncover evolutionary origins and mechanisms of pathogenesis.</title>
        <authorList>
            <person name="Tyler B.M."/>
            <person name="Tripathy S."/>
            <person name="Zhang X."/>
            <person name="Dehal P."/>
            <person name="Jiang R.H."/>
            <person name="Aerts A."/>
            <person name="Arredondo F.D."/>
            <person name="Baxter L."/>
            <person name="Bensasson D."/>
            <person name="Beynon J.L."/>
            <person name="Chapman J."/>
            <person name="Damasceno C.M."/>
            <person name="Dorrance A.E."/>
            <person name="Dou D."/>
            <person name="Dickerman A.W."/>
            <person name="Dubchak I.L."/>
            <person name="Garbelotto M."/>
            <person name="Gijzen M."/>
            <person name="Gordon S.G."/>
            <person name="Govers F."/>
            <person name="Grunwald N.J."/>
            <person name="Huang W."/>
            <person name="Ivors K.L."/>
            <person name="Jones R.W."/>
            <person name="Kamoun S."/>
            <person name="Krampis K."/>
            <person name="Lamour K.H."/>
            <person name="Lee M.K."/>
            <person name="McDonald W.H."/>
            <person name="Medina M."/>
            <person name="Meijer H.J."/>
            <person name="Nordberg E.K."/>
            <person name="Maclean D.J."/>
            <person name="Ospina-Giraldo M.D."/>
            <person name="Morris P.F."/>
            <person name="Phuntumart V."/>
            <person name="Putnam N.H."/>
            <person name="Rash S."/>
            <person name="Rose J.K."/>
            <person name="Sakihama Y."/>
            <person name="Salamov A.A."/>
            <person name="Savidor A."/>
            <person name="Scheuring C.F."/>
            <person name="Smith B.M."/>
            <person name="Sobral B.W."/>
            <person name="Terry A."/>
            <person name="Torto-Alalibo T.A."/>
            <person name="Win J."/>
            <person name="Xu Z."/>
            <person name="Zhang H."/>
            <person name="Grigoriev I.V."/>
            <person name="Rokhsar D.S."/>
            <person name="Boore J.L."/>
        </authorList>
    </citation>
    <scope>NUCLEOTIDE SEQUENCE [LARGE SCALE GENOMIC DNA]</scope>
    <source>
        <strain evidence="2 3">P6497</strain>
    </source>
</reference>
<keyword evidence="1" id="KW-1133">Transmembrane helix</keyword>
<gene>
    <name evidence="2" type="ORF">PHYSODRAFT_503879</name>
</gene>
<dbReference type="GeneID" id="20658286"/>
<evidence type="ECO:0000313" key="2">
    <source>
        <dbReference type="EMBL" id="EGZ17571.1"/>
    </source>
</evidence>
<evidence type="ECO:0000256" key="1">
    <source>
        <dbReference type="SAM" id="Phobius"/>
    </source>
</evidence>
<protein>
    <submittedName>
        <fullName evidence="2">Uncharacterized protein</fullName>
    </submittedName>
</protein>
<organism evidence="2 3">
    <name type="scientific">Phytophthora sojae (strain P6497)</name>
    <name type="common">Soybean stem and root rot agent</name>
    <name type="synonym">Phytophthora megasperma f. sp. glycines</name>
    <dbReference type="NCBI Taxonomy" id="1094619"/>
    <lineage>
        <taxon>Eukaryota</taxon>
        <taxon>Sar</taxon>
        <taxon>Stramenopiles</taxon>
        <taxon>Oomycota</taxon>
        <taxon>Peronosporomycetes</taxon>
        <taxon>Peronosporales</taxon>
        <taxon>Peronosporaceae</taxon>
        <taxon>Phytophthora</taxon>
    </lineage>
</organism>
<dbReference type="InParanoid" id="G4ZGS2"/>
<dbReference type="OMA" id="TNDQWER"/>
<proteinExistence type="predicted"/>
<dbReference type="SMR" id="G4ZGS2"/>
<feature type="transmembrane region" description="Helical" evidence="1">
    <location>
        <begin position="204"/>
        <end position="225"/>
    </location>
</feature>
<dbReference type="RefSeq" id="XP_009526629.1">
    <property type="nucleotide sequence ID" value="XM_009528334.1"/>
</dbReference>
<keyword evidence="1" id="KW-0812">Transmembrane</keyword>
<keyword evidence="3" id="KW-1185">Reference proteome</keyword>
<sequence length="325" mass="36441">MWSSREFVDFIPAVVSLTVDLFSALFVSVFISSAGPLYLSFLFIAVLDLGEAALELREVQTNATAVLKNLQDQGDSSDSCRAKAKKLDKSSEKPDLLAKITAVTQNPTAFDVVSMKRTRLWACLPHTLTSDQAKQFSGVRGIGFIPLNRSLIVTKSGWIPVKTESKHKSTSSVKTKSNDNKTKSGENSRRLVVQSLQLLFHCEYLAWVEYVECVVPLVFVTYKLVLHQLPNAAYYPDTQGDWNTAALINMLVFAALEVGSLLLLHHSLQRKFAFSPLYQLAFALETQMFLVQAGLFLEIVVLLPYELVHFGADFTFQFEWLHPRK</sequence>
<name>G4ZGS2_PHYSP</name>
<dbReference type="EMBL" id="JH159154">
    <property type="protein sequence ID" value="EGZ17571.1"/>
    <property type="molecule type" value="Genomic_DNA"/>
</dbReference>
<evidence type="ECO:0000313" key="3">
    <source>
        <dbReference type="Proteomes" id="UP000002640"/>
    </source>
</evidence>
<dbReference type="Proteomes" id="UP000002640">
    <property type="component" value="Unassembled WGS sequence"/>
</dbReference>
<feature type="transmembrane region" description="Helical" evidence="1">
    <location>
        <begin position="277"/>
        <end position="303"/>
    </location>
</feature>
<dbReference type="KEGG" id="psoj:PHYSODRAFT_503879"/>
<dbReference type="AlphaFoldDB" id="G4ZGS2"/>
<feature type="transmembrane region" description="Helical" evidence="1">
    <location>
        <begin position="245"/>
        <end position="265"/>
    </location>
</feature>
<keyword evidence="1" id="KW-0472">Membrane</keyword>
<accession>G4ZGS2</accession>